<name>A0ABT7ELN0_9GAMM</name>
<evidence type="ECO:0000256" key="6">
    <source>
        <dbReference type="ARBA" id="ARBA00023146"/>
    </source>
</evidence>
<evidence type="ECO:0000256" key="8">
    <source>
        <dbReference type="RuleBase" id="RU363037"/>
    </source>
</evidence>
<keyword evidence="8" id="KW-0648">Protein biosynthesis</keyword>
<dbReference type="PRINTS" id="PR00987">
    <property type="entry name" value="TRNASYNTHGLU"/>
</dbReference>
<dbReference type="EC" id="6.1.1.-" evidence="7"/>
<dbReference type="Proteomes" id="UP001231915">
    <property type="component" value="Unassembled WGS sequence"/>
</dbReference>
<feature type="binding site" evidence="7">
    <location>
        <position position="248"/>
    </location>
    <ligand>
        <name>ATP</name>
        <dbReference type="ChEBI" id="CHEBI:30616"/>
    </ligand>
</feature>
<dbReference type="InterPro" id="IPR000924">
    <property type="entry name" value="Glu/Gln-tRNA-synth"/>
</dbReference>
<dbReference type="RefSeq" id="WP_284137429.1">
    <property type="nucleotide sequence ID" value="NZ_JASJUT010000004.1"/>
</dbReference>
<comment type="cofactor">
    <cofactor evidence="7">
        <name>Zn(2+)</name>
        <dbReference type="ChEBI" id="CHEBI:29105"/>
    </cofactor>
    <text evidence="7">Binds 1 zinc ion per subunit.</text>
</comment>
<dbReference type="HAMAP" id="MF_01428">
    <property type="entry name" value="Glu_Q_tRNA_synth"/>
    <property type="match status" value="1"/>
</dbReference>
<evidence type="ECO:0000313" key="11">
    <source>
        <dbReference type="Proteomes" id="UP001231915"/>
    </source>
</evidence>
<feature type="domain" description="Glutamyl/glutaminyl-tRNA synthetase class Ib catalytic" evidence="9">
    <location>
        <begin position="24"/>
        <end position="252"/>
    </location>
</feature>
<keyword evidence="4 7" id="KW-0862">Zinc</keyword>
<feature type="binding site" evidence="7">
    <location>
        <position position="189"/>
    </location>
    <ligand>
        <name>L-glutamate</name>
        <dbReference type="ChEBI" id="CHEBI:29985"/>
    </ligand>
</feature>
<evidence type="ECO:0000259" key="9">
    <source>
        <dbReference type="Pfam" id="PF00749"/>
    </source>
</evidence>
<keyword evidence="5 7" id="KW-0067">ATP-binding</keyword>
<dbReference type="Gene3D" id="3.90.800.10">
    <property type="entry name" value="Glutamyl-tRNA Synthetase, Domain 3"/>
    <property type="match status" value="1"/>
</dbReference>
<evidence type="ECO:0000256" key="3">
    <source>
        <dbReference type="ARBA" id="ARBA00022741"/>
    </source>
</evidence>
<keyword evidence="2 7" id="KW-0479">Metal-binding</keyword>
<keyword evidence="11" id="KW-1185">Reference proteome</keyword>
<feature type="short sequence motif" description="'KMSKS' region" evidence="7">
    <location>
        <begin position="245"/>
        <end position="249"/>
    </location>
</feature>
<dbReference type="InterPro" id="IPR014729">
    <property type="entry name" value="Rossmann-like_a/b/a_fold"/>
</dbReference>
<feature type="binding site" evidence="7">
    <location>
        <position position="132"/>
    </location>
    <ligand>
        <name>Zn(2+)</name>
        <dbReference type="ChEBI" id="CHEBI:29105"/>
    </ligand>
</feature>
<feature type="short sequence motif" description="'HIGH' region" evidence="7">
    <location>
        <begin position="29"/>
        <end position="39"/>
    </location>
</feature>
<reference evidence="10 11" key="1">
    <citation type="submission" date="2023-05" db="EMBL/GenBank/DDBJ databases">
        <title>Pseudoalteromonas ardens sp. nov., Pseudoalteromonas obscura sp. nov., and Pseudoalteromonas umbrosa sp. nov., isolated from the coral Montipora capitata.</title>
        <authorList>
            <person name="Thomas E.M."/>
            <person name="Smith E.M."/>
            <person name="Papke E."/>
            <person name="Shlafstein M.D."/>
            <person name="Oline D.K."/>
            <person name="Videau P."/>
            <person name="Saw J.H."/>
            <person name="Strangman W.K."/>
            <person name="Ushijima B."/>
        </authorList>
    </citation>
    <scope>NUCLEOTIDE SEQUENCE [LARGE SCALE GENOMIC DNA]</scope>
    <source>
        <strain evidence="10 11">P94</strain>
    </source>
</reference>
<dbReference type="NCBIfam" id="TIGR03838">
    <property type="entry name" value="queuosine_YadB"/>
    <property type="match status" value="1"/>
</dbReference>
<keyword evidence="3 7" id="KW-0547">Nucleotide-binding</keyword>
<evidence type="ECO:0000313" key="10">
    <source>
        <dbReference type="EMBL" id="MDK2595910.1"/>
    </source>
</evidence>
<dbReference type="PANTHER" id="PTHR43311:SF1">
    <property type="entry name" value="GLUTAMYL-Q TRNA(ASP) SYNTHETASE"/>
    <property type="match status" value="1"/>
</dbReference>
<evidence type="ECO:0000256" key="1">
    <source>
        <dbReference type="ARBA" id="ARBA00022598"/>
    </source>
</evidence>
<dbReference type="SUPFAM" id="SSF52374">
    <property type="entry name" value="Nucleotidylyl transferase"/>
    <property type="match status" value="1"/>
</dbReference>
<proteinExistence type="inferred from homology"/>
<evidence type="ECO:0000256" key="2">
    <source>
        <dbReference type="ARBA" id="ARBA00022723"/>
    </source>
</evidence>
<keyword evidence="6 7" id="KW-0030">Aminoacyl-tRNA synthetase</keyword>
<evidence type="ECO:0000256" key="5">
    <source>
        <dbReference type="ARBA" id="ARBA00022840"/>
    </source>
</evidence>
<comment type="caution">
    <text evidence="10">The sequence shown here is derived from an EMBL/GenBank/DDBJ whole genome shotgun (WGS) entry which is preliminary data.</text>
</comment>
<feature type="binding site" evidence="7">
    <location>
        <position position="118"/>
    </location>
    <ligand>
        <name>Zn(2+)</name>
        <dbReference type="ChEBI" id="CHEBI:29105"/>
    </ligand>
</feature>
<feature type="binding site" evidence="7">
    <location>
        <begin position="26"/>
        <end position="30"/>
    </location>
    <ligand>
        <name>L-glutamate</name>
        <dbReference type="ChEBI" id="CHEBI:29985"/>
    </ligand>
</feature>
<sequence>MQTPQKKDPEQDSLHALGASSVYRGRFAPSPSGPLHFGSLIAALTSYLDAKANQGQWLVRMEDIDTPRVVSGAADAILTTLEAYGLHWDGEVIYQSQRHKLYHEVLHSLASTGDVYACACTRKQIKQRGGFYDNHCRTASHVFENNALRLKQNFPIYQFEDALQGHVVIPDQVAQEDYIVKRRDGLYAYQLVVVVDDIEQQISHVVRGADLLEPTARQLSLFQQLAKKPPHYMHVPLAVAQPGFKLSKQNYAPAIDNNAPLPALKAALGFLGFDKIELHQIDDVTELLTWATAVYHDVKLPKNKEIQVIQLSSTDYQFTPL</sequence>
<dbReference type="InterPro" id="IPR022380">
    <property type="entry name" value="Glu-Q_tRNA(Asp)_Synthase"/>
</dbReference>
<gene>
    <name evidence="10" type="primary">gluQRS</name>
    <name evidence="7" type="synonym">gluQ</name>
    <name evidence="10" type="ORF">QNM18_12695</name>
</gene>
<dbReference type="NCBIfam" id="NF004314">
    <property type="entry name" value="PRK05710.1-3"/>
    <property type="match status" value="1"/>
</dbReference>
<evidence type="ECO:0000256" key="4">
    <source>
        <dbReference type="ARBA" id="ARBA00022833"/>
    </source>
</evidence>
<dbReference type="GO" id="GO:0016874">
    <property type="term" value="F:ligase activity"/>
    <property type="evidence" value="ECO:0007669"/>
    <property type="project" value="UniProtKB-KW"/>
</dbReference>
<feature type="binding site" evidence="7">
    <location>
        <position position="207"/>
    </location>
    <ligand>
        <name>L-glutamate</name>
        <dbReference type="ChEBI" id="CHEBI:29985"/>
    </ligand>
</feature>
<dbReference type="Pfam" id="PF00749">
    <property type="entry name" value="tRNA-synt_1c"/>
    <property type="match status" value="1"/>
</dbReference>
<evidence type="ECO:0000256" key="7">
    <source>
        <dbReference type="HAMAP-Rule" id="MF_01428"/>
    </source>
</evidence>
<comment type="similarity">
    <text evidence="7">Belongs to the class-I aminoacyl-tRNA synthetase family. GluQ subfamily.</text>
</comment>
<comment type="function">
    <text evidence="7">Catalyzes the tRNA-independent activation of glutamate in presence of ATP and the subsequent transfer of glutamate onto a tRNA(Asp). Glutamate is transferred on the 2-amino-5-(4,5-dihydroxy-2-cyclopenten-1-yl) moiety of the queuosine in the wobble position of the QUC anticodon.</text>
</comment>
<dbReference type="EMBL" id="JASJUT010000004">
    <property type="protein sequence ID" value="MDK2595910.1"/>
    <property type="molecule type" value="Genomic_DNA"/>
</dbReference>
<keyword evidence="1 7" id="KW-0436">Ligase</keyword>
<accession>A0ABT7ELN0</accession>
<feature type="binding site" evidence="7">
    <location>
        <position position="120"/>
    </location>
    <ligand>
        <name>Zn(2+)</name>
        <dbReference type="ChEBI" id="CHEBI:29105"/>
    </ligand>
</feature>
<protein>
    <recommendedName>
        <fullName evidence="7">Glutamyl-Q tRNA(Asp) synthetase</fullName>
        <shortName evidence="7">Glu-Q-RSs</shortName>
        <ecNumber evidence="7">6.1.1.-</ecNumber>
    </recommendedName>
</protein>
<feature type="binding site" evidence="7">
    <location>
        <position position="62"/>
    </location>
    <ligand>
        <name>L-glutamate</name>
        <dbReference type="ChEBI" id="CHEBI:29985"/>
    </ligand>
</feature>
<organism evidence="10 11">
    <name type="scientific">Pseudoalteromonas obscura</name>
    <dbReference type="NCBI Taxonomy" id="3048491"/>
    <lineage>
        <taxon>Bacteria</taxon>
        <taxon>Pseudomonadati</taxon>
        <taxon>Pseudomonadota</taxon>
        <taxon>Gammaproteobacteria</taxon>
        <taxon>Alteromonadales</taxon>
        <taxon>Pseudoalteromonadaceae</taxon>
        <taxon>Pseudoalteromonas</taxon>
    </lineage>
</organism>
<dbReference type="InterPro" id="IPR049940">
    <property type="entry name" value="GluQ/Sye"/>
</dbReference>
<dbReference type="Gene3D" id="3.40.50.620">
    <property type="entry name" value="HUPs"/>
    <property type="match status" value="1"/>
</dbReference>
<dbReference type="InterPro" id="IPR020058">
    <property type="entry name" value="Glu/Gln-tRNA-synth_Ib_cat-dom"/>
</dbReference>
<feature type="binding site" evidence="7">
    <location>
        <position position="136"/>
    </location>
    <ligand>
        <name>Zn(2+)</name>
        <dbReference type="ChEBI" id="CHEBI:29105"/>
    </ligand>
</feature>
<dbReference type="PANTHER" id="PTHR43311">
    <property type="entry name" value="GLUTAMATE--TRNA LIGASE"/>
    <property type="match status" value="1"/>
</dbReference>